<feature type="domain" description="Elongation factor G-like" evidence="3">
    <location>
        <begin position="143"/>
        <end position="226"/>
    </location>
</feature>
<keyword evidence="1" id="KW-0547">Nucleotide-binding</keyword>
<proteinExistence type="predicted"/>
<dbReference type="CDD" id="cd04088">
    <property type="entry name" value="EFG_mtEFG_II"/>
    <property type="match status" value="1"/>
</dbReference>
<dbReference type="PANTHER" id="PTHR43261:SF6">
    <property type="entry name" value="ELONGATION FACTOR G-LIKE PROTEIN"/>
    <property type="match status" value="1"/>
</dbReference>
<evidence type="ECO:0000259" key="3">
    <source>
        <dbReference type="Pfam" id="PF22042"/>
    </source>
</evidence>
<dbReference type="FunFam" id="2.40.30.10:FF:000006">
    <property type="entry name" value="Elongation factor G"/>
    <property type="match status" value="1"/>
</dbReference>
<organism evidence="4">
    <name type="scientific">marine sediment metagenome</name>
    <dbReference type="NCBI Taxonomy" id="412755"/>
    <lineage>
        <taxon>unclassified sequences</taxon>
        <taxon>metagenomes</taxon>
        <taxon>ecological metagenomes</taxon>
    </lineage>
</organism>
<dbReference type="Pfam" id="PF22042">
    <property type="entry name" value="EF-G_D2"/>
    <property type="match status" value="1"/>
</dbReference>
<dbReference type="InterPro" id="IPR053905">
    <property type="entry name" value="EF-G-like_DII"/>
</dbReference>
<dbReference type="InterPro" id="IPR009000">
    <property type="entry name" value="Transl_B-barrel_sf"/>
</dbReference>
<name>X0V3B9_9ZZZZ</name>
<protein>
    <recommendedName>
        <fullName evidence="3">Elongation factor G-like domain-containing protein</fullName>
    </recommendedName>
</protein>
<dbReference type="InterPro" id="IPR027417">
    <property type="entry name" value="P-loop_NTPase"/>
</dbReference>
<gene>
    <name evidence="4" type="ORF">S01H1_41313</name>
</gene>
<keyword evidence="2" id="KW-0342">GTP-binding</keyword>
<dbReference type="GO" id="GO:0005525">
    <property type="term" value="F:GTP binding"/>
    <property type="evidence" value="ECO:0007669"/>
    <property type="project" value="UniProtKB-KW"/>
</dbReference>
<accession>X0V3B9</accession>
<dbReference type="SUPFAM" id="SSF50447">
    <property type="entry name" value="Translation proteins"/>
    <property type="match status" value="1"/>
</dbReference>
<dbReference type="Gene3D" id="2.40.30.10">
    <property type="entry name" value="Translation factors"/>
    <property type="match status" value="1"/>
</dbReference>
<dbReference type="Gene3D" id="3.40.50.300">
    <property type="entry name" value="P-loop containing nucleotide triphosphate hydrolases"/>
    <property type="match status" value="1"/>
</dbReference>
<evidence type="ECO:0000256" key="2">
    <source>
        <dbReference type="ARBA" id="ARBA00023134"/>
    </source>
</evidence>
<dbReference type="EMBL" id="BARS01026198">
    <property type="protein sequence ID" value="GAG12629.1"/>
    <property type="molecule type" value="Genomic_DNA"/>
</dbReference>
<dbReference type="PANTHER" id="PTHR43261">
    <property type="entry name" value="TRANSLATION ELONGATION FACTOR G-RELATED"/>
    <property type="match status" value="1"/>
</dbReference>
<feature type="non-terminal residue" evidence="4">
    <location>
        <position position="266"/>
    </location>
</feature>
<reference evidence="4" key="1">
    <citation type="journal article" date="2014" name="Front. Microbiol.">
        <title>High frequency of phylogenetically diverse reductive dehalogenase-homologous genes in deep subseafloor sedimentary metagenomes.</title>
        <authorList>
            <person name="Kawai M."/>
            <person name="Futagami T."/>
            <person name="Toyoda A."/>
            <person name="Takaki Y."/>
            <person name="Nishi S."/>
            <person name="Hori S."/>
            <person name="Arai W."/>
            <person name="Tsubouchi T."/>
            <person name="Morono Y."/>
            <person name="Uchiyama I."/>
            <person name="Ito T."/>
            <person name="Fujiyama A."/>
            <person name="Inagaki F."/>
            <person name="Takami H."/>
        </authorList>
    </citation>
    <scope>NUCLEOTIDE SEQUENCE</scope>
    <source>
        <strain evidence="4">Expedition CK06-06</strain>
    </source>
</reference>
<dbReference type="AlphaFoldDB" id="X0V3B9"/>
<feature type="non-terminal residue" evidence="4">
    <location>
        <position position="1"/>
    </location>
</feature>
<dbReference type="GO" id="GO:0032790">
    <property type="term" value="P:ribosome disassembly"/>
    <property type="evidence" value="ECO:0007669"/>
    <property type="project" value="TreeGrafter"/>
</dbReference>
<evidence type="ECO:0000256" key="1">
    <source>
        <dbReference type="ARBA" id="ARBA00022741"/>
    </source>
</evidence>
<dbReference type="SUPFAM" id="SSF52540">
    <property type="entry name" value="P-loop containing nucleoside triphosphate hydrolases"/>
    <property type="match status" value="1"/>
</dbReference>
<sequence length="266" mass="29062">VNQGPGFDQLADVLRKELFTYKTDGSGQYTHKPLSGEWAERIAALHEELIELVAESDDTLLEKFFENDQLTEEELRDGLHGALMNGSLIPVFAVSALTNVGVRRMMDVLARYAPCAADFKEVKGKASVDSEEEITRPAAEDSPASAFVFKTVSEPHLGELSFFRTYSGKVKVGADLTNTTRGRQERMGTVYSMNGKDRKDLGEVVAGDIAAVVKLKHTHTGDTLSDGANPIVLPRIHLPEQKIRAAITPRAKGDEDKISNGLATLH</sequence>
<comment type="caution">
    <text evidence="4">The sequence shown here is derived from an EMBL/GenBank/DDBJ whole genome shotgun (WGS) entry which is preliminary data.</text>
</comment>
<evidence type="ECO:0000313" key="4">
    <source>
        <dbReference type="EMBL" id="GAG12629.1"/>
    </source>
</evidence>